<keyword evidence="2" id="KW-1185">Reference proteome</keyword>
<protein>
    <submittedName>
        <fullName evidence="1">Uncharacterized protein</fullName>
    </submittedName>
</protein>
<evidence type="ECO:0000313" key="2">
    <source>
        <dbReference type="Proteomes" id="UP000652761"/>
    </source>
</evidence>
<dbReference type="AlphaFoldDB" id="A0A843XHL2"/>
<gene>
    <name evidence="1" type="ORF">Taro_052049</name>
</gene>
<reference evidence="1" key="1">
    <citation type="submission" date="2017-07" db="EMBL/GenBank/DDBJ databases">
        <title>Taro Niue Genome Assembly and Annotation.</title>
        <authorList>
            <person name="Atibalentja N."/>
            <person name="Keating K."/>
            <person name="Fields C.J."/>
        </authorList>
    </citation>
    <scope>NUCLEOTIDE SEQUENCE</scope>
    <source>
        <strain evidence="1">Niue_2</strain>
        <tissue evidence="1">Leaf</tissue>
    </source>
</reference>
<organism evidence="1 2">
    <name type="scientific">Colocasia esculenta</name>
    <name type="common">Wild taro</name>
    <name type="synonym">Arum esculentum</name>
    <dbReference type="NCBI Taxonomy" id="4460"/>
    <lineage>
        <taxon>Eukaryota</taxon>
        <taxon>Viridiplantae</taxon>
        <taxon>Streptophyta</taxon>
        <taxon>Embryophyta</taxon>
        <taxon>Tracheophyta</taxon>
        <taxon>Spermatophyta</taxon>
        <taxon>Magnoliopsida</taxon>
        <taxon>Liliopsida</taxon>
        <taxon>Araceae</taxon>
        <taxon>Aroideae</taxon>
        <taxon>Colocasieae</taxon>
        <taxon>Colocasia</taxon>
    </lineage>
</organism>
<name>A0A843XHL2_COLES</name>
<dbReference type="EMBL" id="NMUH01008615">
    <property type="protein sequence ID" value="MQM19049.1"/>
    <property type="molecule type" value="Genomic_DNA"/>
</dbReference>
<proteinExistence type="predicted"/>
<sequence>MSTPSASRPTNDFVGLVSYSGDVVYVDAISFKTYEKLRRSGTSVMSTPSALRPTNDFVGLVSSSGDVGYVDVISFKTYGKLRLSRPII</sequence>
<comment type="caution">
    <text evidence="1">The sequence shown here is derived from an EMBL/GenBank/DDBJ whole genome shotgun (WGS) entry which is preliminary data.</text>
</comment>
<accession>A0A843XHL2</accession>
<evidence type="ECO:0000313" key="1">
    <source>
        <dbReference type="EMBL" id="MQM19049.1"/>
    </source>
</evidence>
<dbReference type="Proteomes" id="UP000652761">
    <property type="component" value="Unassembled WGS sequence"/>
</dbReference>